<accession>A0A6L2NW03</accession>
<gene>
    <name evidence="1" type="ORF">Tci_062459</name>
</gene>
<dbReference type="AlphaFoldDB" id="A0A6L2NW03"/>
<proteinExistence type="predicted"/>
<comment type="caution">
    <text evidence="1">The sequence shown here is derived from an EMBL/GenBank/DDBJ whole genome shotgun (WGS) entry which is preliminary data.</text>
</comment>
<organism evidence="1">
    <name type="scientific">Tanacetum cinerariifolium</name>
    <name type="common">Dalmatian daisy</name>
    <name type="synonym">Chrysanthemum cinerariifolium</name>
    <dbReference type="NCBI Taxonomy" id="118510"/>
    <lineage>
        <taxon>Eukaryota</taxon>
        <taxon>Viridiplantae</taxon>
        <taxon>Streptophyta</taxon>
        <taxon>Embryophyta</taxon>
        <taxon>Tracheophyta</taxon>
        <taxon>Spermatophyta</taxon>
        <taxon>Magnoliopsida</taxon>
        <taxon>eudicotyledons</taxon>
        <taxon>Gunneridae</taxon>
        <taxon>Pentapetalae</taxon>
        <taxon>asterids</taxon>
        <taxon>campanulids</taxon>
        <taxon>Asterales</taxon>
        <taxon>Asteraceae</taxon>
        <taxon>Asteroideae</taxon>
        <taxon>Anthemideae</taxon>
        <taxon>Anthemidinae</taxon>
        <taxon>Tanacetum</taxon>
    </lineage>
</organism>
<evidence type="ECO:0000313" key="1">
    <source>
        <dbReference type="EMBL" id="GEU90481.1"/>
    </source>
</evidence>
<protein>
    <submittedName>
        <fullName evidence="1">Zf-BED domain-containing protein</fullName>
    </submittedName>
</protein>
<name>A0A6L2NW03_TANCI</name>
<reference evidence="1" key="1">
    <citation type="journal article" date="2019" name="Sci. Rep.">
        <title>Draft genome of Tanacetum cinerariifolium, the natural source of mosquito coil.</title>
        <authorList>
            <person name="Yamashiro T."/>
            <person name="Shiraishi A."/>
            <person name="Satake H."/>
            <person name="Nakayama K."/>
        </authorList>
    </citation>
    <scope>NUCLEOTIDE SEQUENCE</scope>
</reference>
<dbReference type="EMBL" id="BKCJ010010196">
    <property type="protein sequence ID" value="GEU90481.1"/>
    <property type="molecule type" value="Genomic_DNA"/>
</dbReference>
<sequence length="408" mass="47962">MANESNDARLQILMKLQEELDMEVVLEKQMLNLFALFLEQVQLHSQYAVSIKEDTAYLCLQSPNSTETKLIRRIQEKAICLAMTKVIKGEFKTLETLKINDVLLTYDTSLEFFHDEFNRLSNMDDDLFTYKMTHESDNDMEYDQSDDEFTTWLALKFFNYKMMDHYTMRALWIYWLRGDDEVELTDGESSDSNNEGEVAGTPLPRFKRYEALKDSEMKEEALRNKAIMKGLINDDVESNNEDDEERCELFDDATQEFPVCTIRRFKMKKYSYGQDEEMDDNKSRIKKLKKSLIYRLAKTKVLPERQPGLLFFYRVCLPRHQYGREFTRRLNGLIGEMNEACADRIAFVQELWSVPGESVPAKTAVFLEEMMNKEGGRECQLADLVNEGREMVREIKFFMGKLMRNARS</sequence>